<protein>
    <recommendedName>
        <fullName evidence="4">PKD family protein</fullName>
    </recommendedName>
</protein>
<evidence type="ECO:0008006" key="4">
    <source>
        <dbReference type="Google" id="ProtNLM"/>
    </source>
</evidence>
<reference evidence="2 3" key="1">
    <citation type="submission" date="2018-06" db="EMBL/GenBank/DDBJ databases">
        <title>Genomic Encyclopedia of Archaeal and Bacterial Type Strains, Phase II (KMG-II): from individual species to whole genera.</title>
        <authorList>
            <person name="Goeker M."/>
        </authorList>
    </citation>
    <scope>NUCLEOTIDE SEQUENCE [LARGE SCALE GENOMIC DNA]</scope>
    <source>
        <strain evidence="2 3">DSM 23241</strain>
    </source>
</reference>
<accession>A0A2W7RTN0</accession>
<evidence type="ECO:0000256" key="1">
    <source>
        <dbReference type="SAM" id="SignalP"/>
    </source>
</evidence>
<dbReference type="AlphaFoldDB" id="A0A2W7RTN0"/>
<evidence type="ECO:0000313" key="3">
    <source>
        <dbReference type="Proteomes" id="UP000249720"/>
    </source>
</evidence>
<proteinExistence type="predicted"/>
<comment type="caution">
    <text evidence="2">The sequence shown here is derived from an EMBL/GenBank/DDBJ whole genome shotgun (WGS) entry which is preliminary data.</text>
</comment>
<name>A0A2W7RTN0_9BACT</name>
<feature type="signal peptide" evidence="1">
    <location>
        <begin position="1"/>
        <end position="19"/>
    </location>
</feature>
<gene>
    <name evidence="2" type="ORF">LX80_01325</name>
</gene>
<organism evidence="2 3">
    <name type="scientific">Hydrotalea sandarakina</name>
    <dbReference type="NCBI Taxonomy" id="1004304"/>
    <lineage>
        <taxon>Bacteria</taxon>
        <taxon>Pseudomonadati</taxon>
        <taxon>Bacteroidota</taxon>
        <taxon>Chitinophagia</taxon>
        <taxon>Chitinophagales</taxon>
        <taxon>Chitinophagaceae</taxon>
        <taxon>Hydrotalea</taxon>
    </lineage>
</organism>
<evidence type="ECO:0000313" key="2">
    <source>
        <dbReference type="EMBL" id="PZX63674.1"/>
    </source>
</evidence>
<sequence length="327" mass="36419">MKKILFYLALLFITISSCKKDFSDEFTPYQGVAFNDTTWTNEPISNSFIDSLQSQIGLTNPFLNLFNPSLDTTVWLKNNIRIKIPGKSCVYQNNNLNAVTDSVQLKLIQIRKRGDFIRYMLSATSGQYPLVVASAFYVTYSCKNQPVSIDPNKPITIQWEDDDAVSGMQYYSGIPNSSALYDINWQIDNTGTVSNWDTMMNGSHIIGYTIQSTHSQWFSAGAPMDTSLGTTNLNVVLPLNFTNKNTLVFAVFNNVRSVLKLTPSAGEKGFYAQHIPTNANITLVSISLINNNLYVGTNVLYGINAGLQKLFPTKISPQALNELLNNL</sequence>
<dbReference type="OrthoDB" id="649240at2"/>
<keyword evidence="1" id="KW-0732">Signal</keyword>
<keyword evidence="3" id="KW-1185">Reference proteome</keyword>
<feature type="chain" id="PRO_5016039713" description="PKD family protein" evidence="1">
    <location>
        <begin position="20"/>
        <end position="327"/>
    </location>
</feature>
<dbReference type="EMBL" id="QKZV01000003">
    <property type="protein sequence ID" value="PZX63674.1"/>
    <property type="molecule type" value="Genomic_DNA"/>
</dbReference>
<dbReference type="Proteomes" id="UP000249720">
    <property type="component" value="Unassembled WGS sequence"/>
</dbReference>
<dbReference type="PROSITE" id="PS51257">
    <property type="entry name" value="PROKAR_LIPOPROTEIN"/>
    <property type="match status" value="1"/>
</dbReference>
<dbReference type="RefSeq" id="WP_111294482.1">
    <property type="nucleotide sequence ID" value="NZ_QKZV01000003.1"/>
</dbReference>